<dbReference type="Gene3D" id="3.40.50.10600">
    <property type="entry name" value="SpoIIaa-like domains"/>
    <property type="match status" value="1"/>
</dbReference>
<gene>
    <name evidence="1" type="ORF">COC42_06140</name>
</gene>
<protein>
    <recommendedName>
        <fullName evidence="3">STAS/SEC14 domain-containing protein</fullName>
    </recommendedName>
</protein>
<name>A0A2A4B7L4_9SPHN</name>
<reference evidence="1 2" key="1">
    <citation type="submission" date="2017-09" db="EMBL/GenBank/DDBJ databases">
        <title>Sphingomonas spermidinifaciens 9NM-10, whole genome shotgun sequence.</title>
        <authorList>
            <person name="Feng G."/>
            <person name="Zhu H."/>
        </authorList>
    </citation>
    <scope>NUCLEOTIDE SEQUENCE [LARGE SCALE GENOMIC DNA]</scope>
    <source>
        <strain evidence="1 2">9NM-10</strain>
    </source>
</reference>
<evidence type="ECO:0008006" key="3">
    <source>
        <dbReference type="Google" id="ProtNLM"/>
    </source>
</evidence>
<dbReference type="EMBL" id="NWMW01000001">
    <property type="protein sequence ID" value="PCD03905.1"/>
    <property type="molecule type" value="Genomic_DNA"/>
</dbReference>
<sequence>MYSITTEPARKLVRLKLMGMLSREQVAALYHEEHLAIRAMHCRPGDHLCIVDLTECPLQLQDVANAFQLGIKSDAKAKRLAMFTGQALGRMQARRIARERDEVMIFERREEAEAWLFADEARSAA</sequence>
<dbReference type="InterPro" id="IPR038396">
    <property type="entry name" value="SpoIIAA-like_sf"/>
</dbReference>
<proteinExistence type="predicted"/>
<keyword evidence="2" id="KW-1185">Reference proteome</keyword>
<organism evidence="1 2">
    <name type="scientific">Sphingomonas spermidinifaciens</name>
    <dbReference type="NCBI Taxonomy" id="1141889"/>
    <lineage>
        <taxon>Bacteria</taxon>
        <taxon>Pseudomonadati</taxon>
        <taxon>Pseudomonadota</taxon>
        <taxon>Alphaproteobacteria</taxon>
        <taxon>Sphingomonadales</taxon>
        <taxon>Sphingomonadaceae</taxon>
        <taxon>Sphingomonas</taxon>
    </lineage>
</organism>
<dbReference type="AlphaFoldDB" id="A0A2A4B7L4"/>
<comment type="caution">
    <text evidence="1">The sequence shown here is derived from an EMBL/GenBank/DDBJ whole genome shotgun (WGS) entry which is preliminary data.</text>
</comment>
<dbReference type="RefSeq" id="WP_096342300.1">
    <property type="nucleotide sequence ID" value="NZ_NWMW01000001.1"/>
</dbReference>
<dbReference type="Proteomes" id="UP000218366">
    <property type="component" value="Unassembled WGS sequence"/>
</dbReference>
<accession>A0A2A4B7L4</accession>
<evidence type="ECO:0000313" key="2">
    <source>
        <dbReference type="Proteomes" id="UP000218366"/>
    </source>
</evidence>
<evidence type="ECO:0000313" key="1">
    <source>
        <dbReference type="EMBL" id="PCD03905.1"/>
    </source>
</evidence>
<dbReference type="OrthoDB" id="7473089at2"/>